<feature type="domain" description="Integrase catalytic" evidence="1">
    <location>
        <begin position="108"/>
        <end position="271"/>
    </location>
</feature>
<accession>L0A871</accession>
<keyword evidence="2" id="KW-0614">Plasmid</keyword>
<dbReference type="NCBIfam" id="NF033516">
    <property type="entry name" value="transpos_IS3"/>
    <property type="match status" value="1"/>
</dbReference>
<dbReference type="PANTHER" id="PTHR46889">
    <property type="entry name" value="TRANSPOSASE INSF FOR INSERTION SEQUENCE IS3B-RELATED"/>
    <property type="match status" value="1"/>
</dbReference>
<dbReference type="SUPFAM" id="SSF53098">
    <property type="entry name" value="Ribonuclease H-like"/>
    <property type="match status" value="1"/>
</dbReference>
<geneLocation type="plasmid" evidence="2 3">
    <name>pDEIPE01</name>
</geneLocation>
<dbReference type="GO" id="GO:0003676">
    <property type="term" value="F:nucleic acid binding"/>
    <property type="evidence" value="ECO:0007669"/>
    <property type="project" value="InterPro"/>
</dbReference>
<proteinExistence type="predicted"/>
<evidence type="ECO:0000313" key="2">
    <source>
        <dbReference type="EMBL" id="AFZ69604.1"/>
    </source>
</evidence>
<name>L0A871_DEIPD</name>
<sequence>MELMCEVLEVSLSGYYAWRRRPECNRVQKDRVLTAKIITYHQRSRETYGTPRIKEDLAEEGLMVSRQRIGRLMKAAKLQVRCKRKFRTTTKSKHTHPVAENVLDRDFKANGPNQKWVTDITYLPTTESWLYLATVMDLYSRRIVGWSLNERLHTPLVIDALNMARQRRNPGAGLLHHSDRGSQYASDAYWQALERLAAVQSMSNKGECWDNAVQESFFATLKTELDLRQARGTRAQTRSEVFEWIEVFYNRLRRHSSLGYRSPVAFEEQALSMN</sequence>
<dbReference type="InterPro" id="IPR012337">
    <property type="entry name" value="RNaseH-like_sf"/>
</dbReference>
<dbReference type="InterPro" id="IPR025948">
    <property type="entry name" value="HTH-like_dom"/>
</dbReference>
<dbReference type="AlphaFoldDB" id="L0A871"/>
<dbReference type="Pfam" id="PF00665">
    <property type="entry name" value="rve"/>
    <property type="match status" value="1"/>
</dbReference>
<dbReference type="InterPro" id="IPR001584">
    <property type="entry name" value="Integrase_cat-core"/>
</dbReference>
<keyword evidence="3" id="KW-1185">Reference proteome</keyword>
<dbReference type="Pfam" id="PF13333">
    <property type="entry name" value="rve_2"/>
    <property type="match status" value="1"/>
</dbReference>
<dbReference type="EMBL" id="CP003383">
    <property type="protein sequence ID" value="AFZ69604.1"/>
    <property type="molecule type" value="Genomic_DNA"/>
</dbReference>
<dbReference type="Proteomes" id="UP000010467">
    <property type="component" value="Plasmid pDEIPE01"/>
</dbReference>
<dbReference type="Pfam" id="PF13276">
    <property type="entry name" value="HTH_21"/>
    <property type="match status" value="1"/>
</dbReference>
<evidence type="ECO:0000313" key="3">
    <source>
        <dbReference type="Proteomes" id="UP000010467"/>
    </source>
</evidence>
<dbReference type="KEGG" id="dpd:Deipe_4250"/>
<dbReference type="InterPro" id="IPR036397">
    <property type="entry name" value="RNaseH_sf"/>
</dbReference>
<dbReference type="PATRIC" id="fig|937777.3.peg.4278"/>
<dbReference type="InterPro" id="IPR048020">
    <property type="entry name" value="Transpos_IS3"/>
</dbReference>
<gene>
    <name evidence="2" type="ordered locus">Deipe_4250</name>
</gene>
<evidence type="ECO:0000259" key="1">
    <source>
        <dbReference type="PROSITE" id="PS50994"/>
    </source>
</evidence>
<dbReference type="Gene3D" id="3.30.420.10">
    <property type="entry name" value="Ribonuclease H-like superfamily/Ribonuclease H"/>
    <property type="match status" value="1"/>
</dbReference>
<dbReference type="GO" id="GO:0015074">
    <property type="term" value="P:DNA integration"/>
    <property type="evidence" value="ECO:0007669"/>
    <property type="project" value="InterPro"/>
</dbReference>
<dbReference type="HOGENOM" id="CLU_027402_4_2_0"/>
<dbReference type="InterPro" id="IPR050900">
    <property type="entry name" value="Transposase_IS3/IS150/IS904"/>
</dbReference>
<dbReference type="PROSITE" id="PS50994">
    <property type="entry name" value="INTEGRASE"/>
    <property type="match status" value="1"/>
</dbReference>
<dbReference type="PANTHER" id="PTHR46889:SF4">
    <property type="entry name" value="TRANSPOSASE INSO FOR INSERTION SEQUENCE ELEMENT IS911B-RELATED"/>
    <property type="match status" value="1"/>
</dbReference>
<protein>
    <submittedName>
        <fullName evidence="2">Transposase</fullName>
    </submittedName>
</protein>
<organism evidence="2 3">
    <name type="scientific">Deinococcus peraridilitoris (strain DSM 19664 / LMG 22246 / CIP 109416 / KR-200)</name>
    <dbReference type="NCBI Taxonomy" id="937777"/>
    <lineage>
        <taxon>Bacteria</taxon>
        <taxon>Thermotogati</taxon>
        <taxon>Deinococcota</taxon>
        <taxon>Deinococci</taxon>
        <taxon>Deinococcales</taxon>
        <taxon>Deinococcaceae</taxon>
        <taxon>Deinococcus</taxon>
    </lineage>
</organism>
<reference evidence="3" key="1">
    <citation type="submission" date="2012-03" db="EMBL/GenBank/DDBJ databases">
        <title>Complete sequence of plasmid 1 of Deinococcus peraridilitoris DSM 19664.</title>
        <authorList>
            <person name="Lucas S."/>
            <person name="Copeland A."/>
            <person name="Lapidus A."/>
            <person name="Glavina del Rio T."/>
            <person name="Dalin E."/>
            <person name="Tice H."/>
            <person name="Bruce D."/>
            <person name="Goodwin L."/>
            <person name="Pitluck S."/>
            <person name="Peters L."/>
            <person name="Mikhailova N."/>
            <person name="Lu M."/>
            <person name="Kyrpides N."/>
            <person name="Mavromatis K."/>
            <person name="Ivanova N."/>
            <person name="Brettin T."/>
            <person name="Detter J.C."/>
            <person name="Han C."/>
            <person name="Larimer F."/>
            <person name="Land M."/>
            <person name="Hauser L."/>
            <person name="Markowitz V."/>
            <person name="Cheng J.-F."/>
            <person name="Hugenholtz P."/>
            <person name="Woyke T."/>
            <person name="Wu D."/>
            <person name="Pukall R."/>
            <person name="Steenblock K."/>
            <person name="Brambilla E."/>
            <person name="Klenk H.-P."/>
            <person name="Eisen J.A."/>
        </authorList>
    </citation>
    <scope>NUCLEOTIDE SEQUENCE [LARGE SCALE GENOMIC DNA]</scope>
    <source>
        <strain evidence="3">DSM 19664 / LMG 22246 / CIP 109416 / KR-200</strain>
        <plasmid evidence="3">Plasmid pDEIPE01</plasmid>
    </source>
</reference>